<keyword evidence="3" id="KW-0624">Polysaccharide degradation</keyword>
<keyword evidence="2" id="KW-0378">Hydrolase</keyword>
<feature type="domain" description="Fibronectin type-III" evidence="6">
    <location>
        <begin position="520"/>
        <end position="611"/>
    </location>
</feature>
<name>A0ABP4XVF0_9MICO</name>
<dbReference type="PANTHER" id="PTHR46708">
    <property type="entry name" value="TENASCIN"/>
    <property type="match status" value="1"/>
</dbReference>
<gene>
    <name evidence="7" type="ORF">GCM10009811_17830</name>
</gene>
<dbReference type="InterPro" id="IPR036116">
    <property type="entry name" value="FN3_sf"/>
</dbReference>
<dbReference type="RefSeq" id="WP_344083777.1">
    <property type="nucleotide sequence ID" value="NZ_BAAAPO010000026.1"/>
</dbReference>
<dbReference type="Gene3D" id="2.60.40.10">
    <property type="entry name" value="Immunoglobulins"/>
    <property type="match status" value="6"/>
</dbReference>
<dbReference type="InterPro" id="IPR039513">
    <property type="entry name" value="PL-6"/>
</dbReference>
<feature type="chain" id="PRO_5046610697" description="Fibronectin type-III domain-containing protein" evidence="5">
    <location>
        <begin position="36"/>
        <end position="1026"/>
    </location>
</feature>
<keyword evidence="2" id="KW-0326">Glycosidase</keyword>
<dbReference type="PROSITE" id="PS50853">
    <property type="entry name" value="FN3"/>
    <property type="match status" value="6"/>
</dbReference>
<evidence type="ECO:0000259" key="6">
    <source>
        <dbReference type="PROSITE" id="PS50853"/>
    </source>
</evidence>
<feature type="domain" description="Fibronectin type-III" evidence="6">
    <location>
        <begin position="146"/>
        <end position="232"/>
    </location>
</feature>
<dbReference type="EMBL" id="BAAAPO010000026">
    <property type="protein sequence ID" value="GAA1793540.1"/>
    <property type="molecule type" value="Genomic_DNA"/>
</dbReference>
<dbReference type="InterPro" id="IPR050991">
    <property type="entry name" value="ECM_Regulatory_Proteins"/>
</dbReference>
<sequence length="1026" mass="104878">MPSPARSRIPARGRLPLAAAVVAAHVLAVSGAASARQLADDVPGRSPASSARAGDTKAPTAPTNLKAVTATANVTLTWTASTDNVGVAAYVVTVGSKRVRVTSPKAVVAGLSPLTTYAVSVKAVDKAGNYSIAAKLSVTTKADTAAPTAPASPVAAPTSSGANITWKASTDNVGVHHYRVTVDGTAQDVTTTSATVTSLAPSTAYTGSVMAVDAAGNTSAATNFSFTTTKPSDTTAPTVPTGLVVAPDATSAVATWSPSTDDVAVTGYTVVLKRGTTILSRETVTDTTKTFTGLTTGLSYSVLVRARDAAGNISVSAFTSFVAKAPADTTAPGAPTGLTGTTTPTTATLAWTASPDADVTAYTVTLTGGGATKTVDVTGTTAEVTGLDPETTYAVSVTARDAAGNTSVPATMSLTTPAAPDTIAPTMPGALTATATSATSATLSWTASTDAKGVTGYRVTLTKGTQPVSTTDVTGTGRTLTGLDPSTAYTVSVTARDAAGNISAAATATFATPALPDTTAPTAPTDLRTTAGTTSVTATWTASTDATGVAGYRVEARVAGTAVATADTTGTTATISGLQPGTDYVLVVIARDEAGNTSEPSRLGFATTSSTVPAADKVLYVATNGSDTADGSEAAPLLTIQKAVDKAVPGTTILIKAGTYASAASITIQKSGTKAEPITMRAAGDGKVVLTHPVSAASCDATSAAQDRTIKLTNGASHWIFEGLTIDNGLWIAGNQAQFAYSWITNYVNAEDWQSRREAPGHGTNDPELARTALVPFLRTKTDKPGLAWAEGIKIRNNEFTGRGIHAIFSAYGEASGNRIHDIDCGTGPGIWLITFSTGWKVTGNEVWNLADTTAHFMHEGIRLGSGSDYNEVSENYVHDIPGDGRGINTDVDSSWNWLHHNVVRRVAIGYNDQMSGWGNRWEYNLATDYRQWGLSIRMKDSSLTSPTPALSTTDVIVRCNIAKSPVGTGRAIGLGTSIRGTFTGNDFATVYVAPNLRTYWTSAGNTWNGSGAVPAATQTFDPTGC</sequence>
<keyword evidence="8" id="KW-1185">Reference proteome</keyword>
<evidence type="ECO:0000313" key="8">
    <source>
        <dbReference type="Proteomes" id="UP001499938"/>
    </source>
</evidence>
<evidence type="ECO:0000256" key="1">
    <source>
        <dbReference type="ARBA" id="ARBA00022737"/>
    </source>
</evidence>
<evidence type="ECO:0000313" key="7">
    <source>
        <dbReference type="EMBL" id="GAA1793540.1"/>
    </source>
</evidence>
<evidence type="ECO:0000256" key="2">
    <source>
        <dbReference type="ARBA" id="ARBA00023295"/>
    </source>
</evidence>
<dbReference type="Gene3D" id="2.160.20.10">
    <property type="entry name" value="Single-stranded right-handed beta-helix, Pectin lyase-like"/>
    <property type="match status" value="1"/>
</dbReference>
<dbReference type="InterPro" id="IPR003961">
    <property type="entry name" value="FN3_dom"/>
</dbReference>
<feature type="domain" description="Fibronectin type-III" evidence="6">
    <location>
        <begin position="427"/>
        <end position="517"/>
    </location>
</feature>
<dbReference type="CDD" id="cd00063">
    <property type="entry name" value="FN3"/>
    <property type="match status" value="4"/>
</dbReference>
<proteinExistence type="predicted"/>
<dbReference type="InterPro" id="IPR013783">
    <property type="entry name" value="Ig-like_fold"/>
</dbReference>
<evidence type="ECO:0000256" key="4">
    <source>
        <dbReference type="SAM" id="MobiDB-lite"/>
    </source>
</evidence>
<feature type="domain" description="Fibronectin type-III" evidence="6">
    <location>
        <begin position="331"/>
        <end position="421"/>
    </location>
</feature>
<evidence type="ECO:0000256" key="3">
    <source>
        <dbReference type="ARBA" id="ARBA00023326"/>
    </source>
</evidence>
<dbReference type="Pfam" id="PF14592">
    <property type="entry name" value="Chondroitinas_B"/>
    <property type="match status" value="1"/>
</dbReference>
<dbReference type="InterPro" id="IPR011050">
    <property type="entry name" value="Pectin_lyase_fold/virulence"/>
</dbReference>
<keyword evidence="1" id="KW-0677">Repeat</keyword>
<protein>
    <recommendedName>
        <fullName evidence="6">Fibronectin type-III domain-containing protein</fullName>
    </recommendedName>
</protein>
<feature type="domain" description="Fibronectin type-III" evidence="6">
    <location>
        <begin position="58"/>
        <end position="143"/>
    </location>
</feature>
<evidence type="ECO:0000256" key="5">
    <source>
        <dbReference type="SAM" id="SignalP"/>
    </source>
</evidence>
<dbReference type="SMART" id="SM00060">
    <property type="entry name" value="FN3"/>
    <property type="match status" value="6"/>
</dbReference>
<keyword evidence="3" id="KW-0119">Carbohydrate metabolism</keyword>
<dbReference type="SUPFAM" id="SSF51126">
    <property type="entry name" value="Pectin lyase-like"/>
    <property type="match status" value="1"/>
</dbReference>
<organism evidence="7 8">
    <name type="scientific">Nostocoides veronense</name>
    <dbReference type="NCBI Taxonomy" id="330836"/>
    <lineage>
        <taxon>Bacteria</taxon>
        <taxon>Bacillati</taxon>
        <taxon>Actinomycetota</taxon>
        <taxon>Actinomycetes</taxon>
        <taxon>Micrococcales</taxon>
        <taxon>Intrasporangiaceae</taxon>
        <taxon>Nostocoides</taxon>
    </lineage>
</organism>
<dbReference type="Proteomes" id="UP001499938">
    <property type="component" value="Unassembled WGS sequence"/>
</dbReference>
<dbReference type="InterPro" id="IPR012334">
    <property type="entry name" value="Pectin_lyas_fold"/>
</dbReference>
<dbReference type="SUPFAM" id="SSF49265">
    <property type="entry name" value="Fibronectin type III"/>
    <property type="match status" value="4"/>
</dbReference>
<feature type="signal peptide" evidence="5">
    <location>
        <begin position="1"/>
        <end position="35"/>
    </location>
</feature>
<comment type="caution">
    <text evidence="7">The sequence shown here is derived from an EMBL/GenBank/DDBJ whole genome shotgun (WGS) entry which is preliminary data.</text>
</comment>
<feature type="domain" description="Fibronectin type-III" evidence="6">
    <location>
        <begin position="236"/>
        <end position="328"/>
    </location>
</feature>
<feature type="region of interest" description="Disordered" evidence="4">
    <location>
        <begin position="38"/>
        <end position="62"/>
    </location>
</feature>
<keyword evidence="5" id="KW-0732">Signal</keyword>
<dbReference type="Pfam" id="PF00041">
    <property type="entry name" value="fn3"/>
    <property type="match status" value="6"/>
</dbReference>
<accession>A0ABP4XVF0</accession>
<dbReference type="PANTHER" id="PTHR46708:SF2">
    <property type="entry name" value="FIBRONECTIN TYPE-III DOMAIN-CONTAINING PROTEIN"/>
    <property type="match status" value="1"/>
</dbReference>
<reference evidence="8" key="1">
    <citation type="journal article" date="2019" name="Int. J. Syst. Evol. Microbiol.">
        <title>The Global Catalogue of Microorganisms (GCM) 10K type strain sequencing project: providing services to taxonomists for standard genome sequencing and annotation.</title>
        <authorList>
            <consortium name="The Broad Institute Genomics Platform"/>
            <consortium name="The Broad Institute Genome Sequencing Center for Infectious Disease"/>
            <person name="Wu L."/>
            <person name="Ma J."/>
        </authorList>
    </citation>
    <scope>NUCLEOTIDE SEQUENCE [LARGE SCALE GENOMIC DNA]</scope>
    <source>
        <strain evidence="8">JCM 15592</strain>
    </source>
</reference>